<dbReference type="OrthoDB" id="289913at2759"/>
<feature type="domain" description="VPS8-like TPR-like repeats" evidence="10">
    <location>
        <begin position="1270"/>
        <end position="1459"/>
    </location>
</feature>
<dbReference type="InterPro" id="IPR013717">
    <property type="entry name" value="PIG-P"/>
</dbReference>
<evidence type="ECO:0000256" key="6">
    <source>
        <dbReference type="SAM" id="MobiDB-lite"/>
    </source>
</evidence>
<evidence type="ECO:0008006" key="12">
    <source>
        <dbReference type="Google" id="ProtNLM"/>
    </source>
</evidence>
<evidence type="ECO:0000259" key="9">
    <source>
        <dbReference type="Pfam" id="PF12816"/>
    </source>
</evidence>
<feature type="compositionally biased region" description="Basic and acidic residues" evidence="6">
    <location>
        <begin position="1511"/>
        <end position="1530"/>
    </location>
</feature>
<protein>
    <recommendedName>
        <fullName evidence="12">Vacuolar protein sorting-associated protein 8 central domain-containing protein</fullName>
    </recommendedName>
</protein>
<name>F9G051_FUSOF</name>
<feature type="compositionally biased region" description="Low complexity" evidence="6">
    <location>
        <begin position="1682"/>
        <end position="1695"/>
    </location>
</feature>
<evidence type="ECO:0000256" key="4">
    <source>
        <dbReference type="ARBA" id="ARBA00022989"/>
    </source>
</evidence>
<comment type="subcellular location">
    <subcellularLocation>
        <location evidence="1">Membrane</location>
        <topology evidence="1">Multi-pass membrane protein</topology>
    </subcellularLocation>
</comment>
<reference evidence="11" key="1">
    <citation type="journal article" date="2012" name="Mol. Plant Microbe Interact.">
        <title>A highly conserved effector in Fusarium oxysporum is required for full virulence on Arabidopsis.</title>
        <authorList>
            <person name="Thatcher L.F."/>
            <person name="Gardiner D.M."/>
            <person name="Kazan K."/>
            <person name="Manners J."/>
        </authorList>
    </citation>
    <scope>NUCLEOTIDE SEQUENCE [LARGE SCALE GENOMIC DNA]</scope>
    <source>
        <strain evidence="11">Fo5176</strain>
    </source>
</reference>
<dbReference type="Pfam" id="PF25066">
    <property type="entry name" value="TPR_VPS8_2"/>
    <property type="match status" value="1"/>
</dbReference>
<feature type="region of interest" description="Disordered" evidence="6">
    <location>
        <begin position="1640"/>
        <end position="1665"/>
    </location>
</feature>
<dbReference type="Pfam" id="PF23410">
    <property type="entry name" value="Beta-prop_VPS8"/>
    <property type="match status" value="1"/>
</dbReference>
<dbReference type="Pfam" id="PF12816">
    <property type="entry name" value="TPR_Vps8"/>
    <property type="match status" value="1"/>
</dbReference>
<feature type="compositionally biased region" description="Low complexity" evidence="6">
    <location>
        <begin position="113"/>
        <end position="144"/>
    </location>
</feature>
<dbReference type="GO" id="GO:0034058">
    <property type="term" value="P:endosomal vesicle fusion"/>
    <property type="evidence" value="ECO:0007669"/>
    <property type="project" value="TreeGrafter"/>
</dbReference>
<dbReference type="SUPFAM" id="SSF50978">
    <property type="entry name" value="WD40 repeat-like"/>
    <property type="match status" value="1"/>
</dbReference>
<dbReference type="PANTHER" id="PTHR12616">
    <property type="entry name" value="VACUOLAR PROTEIN SORTING VPS41"/>
    <property type="match status" value="1"/>
</dbReference>
<comment type="similarity">
    <text evidence="2">Belongs to the VPS8 family.</text>
</comment>
<evidence type="ECO:0000256" key="7">
    <source>
        <dbReference type="SAM" id="Phobius"/>
    </source>
</evidence>
<comment type="caution">
    <text evidence="11">The sequence shown here is derived from an EMBL/GenBank/DDBJ whole genome shotgun (WGS) entry which is preliminary data.</text>
</comment>
<evidence type="ECO:0000256" key="5">
    <source>
        <dbReference type="ARBA" id="ARBA00023136"/>
    </source>
</evidence>
<keyword evidence="3 7" id="KW-0812">Transmembrane</keyword>
<proteinExistence type="inferred from homology"/>
<dbReference type="EMBL" id="AFQF01002982">
    <property type="protein sequence ID" value="EGU77420.1"/>
    <property type="molecule type" value="Genomic_DNA"/>
</dbReference>
<dbReference type="Gene3D" id="2.130.10.10">
    <property type="entry name" value="YVTN repeat-like/Quinoprotein amine dehydrogenase"/>
    <property type="match status" value="1"/>
</dbReference>
<evidence type="ECO:0000256" key="2">
    <source>
        <dbReference type="ARBA" id="ARBA00009422"/>
    </source>
</evidence>
<feature type="domain" description="PIG-P" evidence="8">
    <location>
        <begin position="1715"/>
        <end position="1853"/>
    </location>
</feature>
<feature type="compositionally biased region" description="Low complexity" evidence="6">
    <location>
        <begin position="73"/>
        <end position="92"/>
    </location>
</feature>
<dbReference type="PaxDb" id="5507-FOXG_00845P0"/>
<evidence type="ECO:0000259" key="10">
    <source>
        <dbReference type="Pfam" id="PF25066"/>
    </source>
</evidence>
<dbReference type="GO" id="GO:0006623">
    <property type="term" value="P:protein targeting to vacuole"/>
    <property type="evidence" value="ECO:0007669"/>
    <property type="project" value="InterPro"/>
</dbReference>
<dbReference type="InterPro" id="IPR025941">
    <property type="entry name" value="Vps8_central_dom"/>
</dbReference>
<sequence>MADSEDLSLAGDVGLDNGDTINDAPTLAGTDVDADADAGNDGLLEDSDGPDRHLTPVPIGNGSVTNRYREIMQQQHQDSSDVSSLGGSSLHGLPKRAGSPIDSVLSGPDDTPSIQGSFVSSPGSSVLPSVASRPGLSSPSPSFRPFDRRFQSRISSSAINTPRSSSPAFPFLSSHSRNVSLSSQFLLDQADLETPTPPWEVVRWTKLRKLNGHAFSEAGKRNFGSPTCLAVSATIVLGTSKGIILVFDYNQNLKMIIGPGTKAVESGPITAIAISADHTTIAGGHASGNIFTWDTGRASRPFLTIPHLEPSQLQNRTADGHVPDVAITHLGFLGTRHTALVSADNKGMAFSHLATRGTGALGRTVKTHRILGRYPDAPMPPGKTVKPSTVLAFAPLPLGNVECSTDTLGLTAMLTPYLLVIVSTTPVAQTQHKSARPKDVPPHSAMTGCLAWFPAVKLKVPDPQTGSDISKVKLAYCWSNILTVLDVDEYPREDKDQPASYRFKARSRWKCEEAIVAVQWLSRSVLAVLTISQRMIVLEDRSMRMTEGFDLVQKYIYHADLFSEQLHTLVEQLDENDSSMHGVVADAFYMSFKAYKGRIFILGFNEVSIGALSNWADRLIAMMENGDYLGAIQLATSYYTGDADKLTVGLPEDPSLRHTMVRDKIMEIISASLKYAFGQRQKDPESYDDEHMKQLAETCFTACQAVDNQDFLFEDMYDWYEDADIGGIFLECLEPYILEKTITMVPPTVVKDLVQHYVSRGWESRLEEMICHMETATLDLDQITLLCKQHSLYDALIYVWNQALGDYITPMIDLLSLLIPLMVDGHFTANNPADDFFSINAFKIFPYLSYTLTGRVYPNDEAMCEEMATKAKSEIYWFFFSGRTITWPKGSGNEFRTIPSSESQPSFPYLRMILKLDAPSFLSALNEAFEDPFLNDSTDQHMNGSKGDMPEEQIFGQTINRQYVLSILLDVMNPNDFAPEDTIYLDMFIARNLPKFPQYLLFSGTTLSRVLTGLCNYPGLDLAEDAQLSAEYLLSVYHPSDMPELMPLFKKAGFYRILKRIYKTDKQYGNLAQTYFEDPEDQELVFDCLRECLRRQTGLTGRQIQEVLTVVKEHARRLLELDAALTAKTLAEQGLELHQHMIDSAEDAPDLQHTYLKTLLEPEEPTADDKLVAARDLVERYVQLMCKFEPSHVSDYVGLVQSTDLRLEKLLPTMEETGVIDAAVVLMAREGQVKDAMERLVKHLKTLESAMHGLLTGAEEQHSGPSLGYAAEGLLEALQKYVHVGIWLCQGQTKSSTKKSKLVQKAPKTATEALSPDEALWLSLIDACVQTTKKLSPALSAAAEQNISDDEFDEEKLVALLRSLVQHTFTALLTTTSSQTTSQSGSKLLSNAGSSLSFLRILRAFLTQAAASSPNLADLRGVLASIFSAYAYEESILKLSNRLLERSLFVNVNQSVELRQRGWRPRGSTCEACSRRVWGPGVAGTAVFEAWEDKQAVEEKRRKERQANAAERAKGDDGETDLKAKGKGVDTRPSSMLIETNANSGVGSNKDKPMGPLVVLACRHIYHQSCLDELQERQQNGVVGVVEREYRCPIDGLIRVRVAERRVVEWSSGSHGYMDTGNRQITINMSLSSDDEDDILSDAQSASSSGEDEDSPPRQLSQNLFAPPFYGRPPTPLPPSPSLTSLLRPSRPTTPDASDDDAIAPVPRAAPKVPTYEYYGFVLYLFSSLTFLIYLLWGYLPSPFLHALGIYYYPNRWWALAIPAFIVMTVVYIYVALAAFNTEMLTVPLSSVETVVDGAGKLAEIDAKGRLRGSRNRERKVHGDGRLRWREIWCEGTDAVMDIPLAGVCEVLYGEGKEDGEDIITTSIFWL</sequence>
<feature type="region of interest" description="Disordered" evidence="6">
    <location>
        <begin position="1"/>
        <end position="147"/>
    </location>
</feature>
<dbReference type="GO" id="GO:0030897">
    <property type="term" value="C:HOPS complex"/>
    <property type="evidence" value="ECO:0007669"/>
    <property type="project" value="TreeGrafter"/>
</dbReference>
<gene>
    <name evidence="11" type="ORF">FOXB_12033</name>
</gene>
<dbReference type="InterPro" id="IPR059070">
    <property type="entry name" value="TPR_VPS8_2"/>
</dbReference>
<dbReference type="InterPro" id="IPR045111">
    <property type="entry name" value="Vps41/Vps8"/>
</dbReference>
<feature type="transmembrane region" description="Helical" evidence="7">
    <location>
        <begin position="1718"/>
        <end position="1737"/>
    </location>
</feature>
<evidence type="ECO:0000313" key="11">
    <source>
        <dbReference type="EMBL" id="EGU77420.1"/>
    </source>
</evidence>
<feature type="region of interest" description="Disordered" evidence="6">
    <location>
        <begin position="1680"/>
        <end position="1706"/>
    </location>
</feature>
<dbReference type="InterPro" id="IPR015943">
    <property type="entry name" value="WD40/YVTN_repeat-like_dom_sf"/>
</dbReference>
<dbReference type="PANTHER" id="PTHR12616:SF8">
    <property type="entry name" value="VACUOLAR PROTEIN SORTING-ASSOCIATED PROTEIN 8 HOMOLOG"/>
    <property type="match status" value="1"/>
</dbReference>
<evidence type="ECO:0000256" key="3">
    <source>
        <dbReference type="ARBA" id="ARBA00022692"/>
    </source>
</evidence>
<evidence type="ECO:0000256" key="1">
    <source>
        <dbReference type="ARBA" id="ARBA00004141"/>
    </source>
</evidence>
<accession>F9G051</accession>
<keyword evidence="5 7" id="KW-0472">Membrane</keyword>
<keyword evidence="4 7" id="KW-1133">Transmembrane helix</keyword>
<dbReference type="GO" id="GO:0005770">
    <property type="term" value="C:late endosome"/>
    <property type="evidence" value="ECO:0007669"/>
    <property type="project" value="TreeGrafter"/>
</dbReference>
<dbReference type="Pfam" id="PF08510">
    <property type="entry name" value="PIG-P"/>
    <property type="match status" value="1"/>
</dbReference>
<evidence type="ECO:0000259" key="8">
    <source>
        <dbReference type="Pfam" id="PF08510"/>
    </source>
</evidence>
<organism evidence="11">
    <name type="scientific">Fusarium oxysporum (strain Fo5176)</name>
    <name type="common">Fusarium vascular wilt</name>
    <dbReference type="NCBI Taxonomy" id="660025"/>
    <lineage>
        <taxon>Eukaryota</taxon>
        <taxon>Fungi</taxon>
        <taxon>Dikarya</taxon>
        <taxon>Ascomycota</taxon>
        <taxon>Pezizomycotina</taxon>
        <taxon>Sordariomycetes</taxon>
        <taxon>Hypocreomycetidae</taxon>
        <taxon>Hypocreales</taxon>
        <taxon>Nectriaceae</taxon>
        <taxon>Fusarium</taxon>
        <taxon>Fusarium oxysporum species complex</taxon>
    </lineage>
</organism>
<dbReference type="InterPro" id="IPR036322">
    <property type="entry name" value="WD40_repeat_dom_sf"/>
</dbReference>
<feature type="compositionally biased region" description="Acidic residues" evidence="6">
    <location>
        <begin position="32"/>
        <end position="48"/>
    </location>
</feature>
<feature type="transmembrane region" description="Helical" evidence="7">
    <location>
        <begin position="1757"/>
        <end position="1780"/>
    </location>
</feature>
<feature type="domain" description="Vacuolar protein sorting-associated protein 8 central" evidence="9">
    <location>
        <begin position="728"/>
        <end position="929"/>
    </location>
</feature>
<dbReference type="STRING" id="660025.F9G051"/>
<feature type="region of interest" description="Disordered" evidence="6">
    <location>
        <begin position="1499"/>
        <end position="1533"/>
    </location>
</feature>